<accession>A0ABS8TLF2</accession>
<feature type="region of interest" description="Disordered" evidence="1">
    <location>
        <begin position="1"/>
        <end position="25"/>
    </location>
</feature>
<evidence type="ECO:0000256" key="1">
    <source>
        <dbReference type="SAM" id="MobiDB-lite"/>
    </source>
</evidence>
<protein>
    <submittedName>
        <fullName evidence="2">Uncharacterized protein</fullName>
    </submittedName>
</protein>
<evidence type="ECO:0000313" key="3">
    <source>
        <dbReference type="Proteomes" id="UP000823775"/>
    </source>
</evidence>
<feature type="non-terminal residue" evidence="2">
    <location>
        <position position="64"/>
    </location>
</feature>
<dbReference type="EMBL" id="JACEIK010001822">
    <property type="protein sequence ID" value="MCD7472377.1"/>
    <property type="molecule type" value="Genomic_DNA"/>
</dbReference>
<dbReference type="Proteomes" id="UP000823775">
    <property type="component" value="Unassembled WGS sequence"/>
</dbReference>
<reference evidence="2 3" key="1">
    <citation type="journal article" date="2021" name="BMC Genomics">
        <title>Datura genome reveals duplications of psychoactive alkaloid biosynthetic genes and high mutation rate following tissue culture.</title>
        <authorList>
            <person name="Rajewski A."/>
            <person name="Carter-House D."/>
            <person name="Stajich J."/>
            <person name="Litt A."/>
        </authorList>
    </citation>
    <scope>NUCLEOTIDE SEQUENCE [LARGE SCALE GENOMIC DNA]</scope>
    <source>
        <strain evidence="2">AR-01</strain>
    </source>
</reference>
<organism evidence="2 3">
    <name type="scientific">Datura stramonium</name>
    <name type="common">Jimsonweed</name>
    <name type="synonym">Common thornapple</name>
    <dbReference type="NCBI Taxonomy" id="4076"/>
    <lineage>
        <taxon>Eukaryota</taxon>
        <taxon>Viridiplantae</taxon>
        <taxon>Streptophyta</taxon>
        <taxon>Embryophyta</taxon>
        <taxon>Tracheophyta</taxon>
        <taxon>Spermatophyta</taxon>
        <taxon>Magnoliopsida</taxon>
        <taxon>eudicotyledons</taxon>
        <taxon>Gunneridae</taxon>
        <taxon>Pentapetalae</taxon>
        <taxon>asterids</taxon>
        <taxon>lamiids</taxon>
        <taxon>Solanales</taxon>
        <taxon>Solanaceae</taxon>
        <taxon>Solanoideae</taxon>
        <taxon>Datureae</taxon>
        <taxon>Datura</taxon>
    </lineage>
</organism>
<proteinExistence type="predicted"/>
<feature type="region of interest" description="Disordered" evidence="1">
    <location>
        <begin position="40"/>
        <end position="64"/>
    </location>
</feature>
<feature type="compositionally biased region" description="Basic and acidic residues" evidence="1">
    <location>
        <begin position="1"/>
        <end position="10"/>
    </location>
</feature>
<comment type="caution">
    <text evidence="2">The sequence shown here is derived from an EMBL/GenBank/DDBJ whole genome shotgun (WGS) entry which is preliminary data.</text>
</comment>
<evidence type="ECO:0000313" key="2">
    <source>
        <dbReference type="EMBL" id="MCD7472377.1"/>
    </source>
</evidence>
<sequence length="64" mass="7306">MAKDGRELETRPMSTSRMEPSKLSPEDWQIVIGMLKFQRSNSNDKMDGKPSNKLWIIDTGATNH</sequence>
<gene>
    <name evidence="2" type="ORF">HAX54_013604</name>
</gene>
<name>A0ABS8TLF2_DATST</name>
<keyword evidence="3" id="KW-1185">Reference proteome</keyword>